<dbReference type="EMBL" id="JAVXZY010000006">
    <property type="protein sequence ID" value="MDT9000604.1"/>
    <property type="molecule type" value="Genomic_DNA"/>
</dbReference>
<dbReference type="InterPro" id="IPR019587">
    <property type="entry name" value="Polyketide_cyclase/dehydratase"/>
</dbReference>
<accession>A0ABU3PDD1</accession>
<proteinExistence type="predicted"/>
<comment type="caution">
    <text evidence="1">The sequence shown here is derived from an EMBL/GenBank/DDBJ whole genome shotgun (WGS) entry which is preliminary data.</text>
</comment>
<evidence type="ECO:0000313" key="2">
    <source>
        <dbReference type="Proteomes" id="UP001246372"/>
    </source>
</evidence>
<dbReference type="Gene3D" id="3.30.530.20">
    <property type="match status" value="1"/>
</dbReference>
<dbReference type="Proteomes" id="UP001246372">
    <property type="component" value="Unassembled WGS sequence"/>
</dbReference>
<name>A0ABU3PDD1_9BURK</name>
<dbReference type="RefSeq" id="WP_315651324.1">
    <property type="nucleotide sequence ID" value="NZ_JAVXZY010000006.1"/>
</dbReference>
<sequence>MKVLKYLLLTLLGLIALLYLGGMAITPKFHVVRSAQIQAPPERVYALVASPRQWKQWSVWNQRDPKMQIDYSGPESGAGAVWAWKSQTEGDGRMTFTAAEPARRVAYDLFFPDFGTTSSGDLRFEPRDGGTLVTWTMDGDIGSNPLFHWMTLFSDSMVGKDFEAGLKGLKQVAEAH</sequence>
<dbReference type="SUPFAM" id="SSF55961">
    <property type="entry name" value="Bet v1-like"/>
    <property type="match status" value="1"/>
</dbReference>
<dbReference type="CDD" id="cd07818">
    <property type="entry name" value="SRPBCC_1"/>
    <property type="match status" value="1"/>
</dbReference>
<evidence type="ECO:0000313" key="1">
    <source>
        <dbReference type="EMBL" id="MDT9000604.1"/>
    </source>
</evidence>
<organism evidence="1 2">
    <name type="scientific">Roseateles aquae</name>
    <dbReference type="NCBI Taxonomy" id="3077235"/>
    <lineage>
        <taxon>Bacteria</taxon>
        <taxon>Pseudomonadati</taxon>
        <taxon>Pseudomonadota</taxon>
        <taxon>Betaproteobacteria</taxon>
        <taxon>Burkholderiales</taxon>
        <taxon>Sphaerotilaceae</taxon>
        <taxon>Roseateles</taxon>
    </lineage>
</organism>
<keyword evidence="2" id="KW-1185">Reference proteome</keyword>
<dbReference type="Pfam" id="PF10604">
    <property type="entry name" value="Polyketide_cyc2"/>
    <property type="match status" value="1"/>
</dbReference>
<protein>
    <submittedName>
        <fullName evidence="1">SRPBCC family protein</fullName>
    </submittedName>
</protein>
<gene>
    <name evidence="1" type="ORF">RQP53_15120</name>
</gene>
<dbReference type="InterPro" id="IPR023393">
    <property type="entry name" value="START-like_dom_sf"/>
</dbReference>
<reference evidence="1" key="1">
    <citation type="submission" date="2023-09" db="EMBL/GenBank/DDBJ databases">
        <title>Paucibacter sp. APW11 Genome sequencing and assembly.</title>
        <authorList>
            <person name="Kim I."/>
        </authorList>
    </citation>
    <scope>NUCLEOTIDE SEQUENCE</scope>
    <source>
        <strain evidence="1">APW11</strain>
    </source>
</reference>